<dbReference type="AlphaFoldDB" id="B6IGP4"/>
<organism evidence="1 2">
    <name type="scientific">Caenorhabditis briggsae</name>
    <dbReference type="NCBI Taxonomy" id="6238"/>
    <lineage>
        <taxon>Eukaryota</taxon>
        <taxon>Metazoa</taxon>
        <taxon>Ecdysozoa</taxon>
        <taxon>Nematoda</taxon>
        <taxon>Chromadorea</taxon>
        <taxon>Rhabditida</taxon>
        <taxon>Rhabditina</taxon>
        <taxon>Rhabditomorpha</taxon>
        <taxon>Rhabditoidea</taxon>
        <taxon>Rhabditidae</taxon>
        <taxon>Peloderinae</taxon>
        <taxon>Caenorhabditis</taxon>
    </lineage>
</organism>
<name>B6IGP4_CAEBR</name>
<gene>
    <name evidence="1" type="ORF">CBG28054</name>
    <name evidence="1" type="ORF">CBG_28054</name>
</gene>
<protein>
    <submittedName>
        <fullName evidence="1">Protein CBG28054</fullName>
    </submittedName>
</protein>
<accession>B6IGP4</accession>
<dbReference type="KEGG" id="cbr:CBG_28054"/>
<reference evidence="1 2" key="2">
    <citation type="journal article" date="2011" name="PLoS Genet.">
        <title>Caenorhabditis briggsae recombinant inbred line genotypes reveal inter-strain incompatibility and the evolution of recombination.</title>
        <authorList>
            <person name="Ross J.A."/>
            <person name="Koboldt D.C."/>
            <person name="Staisch J.E."/>
            <person name="Chamberlin H.M."/>
            <person name="Gupta B.P."/>
            <person name="Miller R.D."/>
            <person name="Baird S.E."/>
            <person name="Haag E.S."/>
        </authorList>
    </citation>
    <scope>NUCLEOTIDE SEQUENCE [LARGE SCALE GENOMIC DNA]</scope>
    <source>
        <strain evidence="1 2">AF16</strain>
    </source>
</reference>
<dbReference type="RefSeq" id="XP_045098641.1">
    <property type="nucleotide sequence ID" value="XM_045240538.1"/>
</dbReference>
<proteinExistence type="predicted"/>
<evidence type="ECO:0000313" key="1">
    <source>
        <dbReference type="EMBL" id="CAR99074.1"/>
    </source>
</evidence>
<keyword evidence="2" id="KW-1185">Reference proteome</keyword>
<sequence>MPLRNPDLNWKSLDKIEKQHWKDCMKNLAATRDEQVKFGLIRILQKKTIAGQIHLPVSSRFLCQPGKILMVAPI</sequence>
<reference evidence="1 2" key="1">
    <citation type="journal article" date="2003" name="PLoS Biol.">
        <title>The genome sequence of Caenorhabditis briggsae: a platform for comparative genomics.</title>
        <authorList>
            <person name="Stein L.D."/>
            <person name="Bao Z."/>
            <person name="Blasiar D."/>
            <person name="Blumenthal T."/>
            <person name="Brent M.R."/>
            <person name="Chen N."/>
            <person name="Chinwalla A."/>
            <person name="Clarke L."/>
            <person name="Clee C."/>
            <person name="Coghlan A."/>
            <person name="Coulson A."/>
            <person name="D'Eustachio P."/>
            <person name="Fitch D.H."/>
            <person name="Fulton L.A."/>
            <person name="Fulton R.E."/>
            <person name="Griffiths-Jones S."/>
            <person name="Harris T.W."/>
            <person name="Hillier L.W."/>
            <person name="Kamath R."/>
            <person name="Kuwabara P.E."/>
            <person name="Mardis E.R."/>
            <person name="Marra M.A."/>
            <person name="Miner T.L."/>
            <person name="Minx P."/>
            <person name="Mullikin J.C."/>
            <person name="Plumb R.W."/>
            <person name="Rogers J."/>
            <person name="Schein J.E."/>
            <person name="Sohrmann M."/>
            <person name="Spieth J."/>
            <person name="Stajich J.E."/>
            <person name="Wei C."/>
            <person name="Willey D."/>
            <person name="Wilson R.K."/>
            <person name="Durbin R."/>
            <person name="Waterston R.H."/>
        </authorList>
    </citation>
    <scope>NUCLEOTIDE SEQUENCE [LARGE SCALE GENOMIC DNA]</scope>
    <source>
        <strain evidence="1 2">AF16</strain>
    </source>
</reference>
<evidence type="ECO:0000313" key="2">
    <source>
        <dbReference type="Proteomes" id="UP000008549"/>
    </source>
</evidence>
<dbReference type="Proteomes" id="UP000008549">
    <property type="component" value="Unassembled WGS sequence"/>
</dbReference>
<dbReference type="InParanoid" id="B6IGP4"/>
<dbReference type="GeneID" id="68919503"/>
<dbReference type="CTD" id="68919503"/>
<dbReference type="HOGENOM" id="CLU_2690057_0_0_1"/>
<dbReference type="EMBL" id="HE601041">
    <property type="protein sequence ID" value="CAR99074.1"/>
    <property type="molecule type" value="Genomic_DNA"/>
</dbReference>